<dbReference type="InterPro" id="IPR018060">
    <property type="entry name" value="HTH_AraC"/>
</dbReference>
<gene>
    <name evidence="5" type="ORF">GEV26_13340</name>
</gene>
<dbReference type="Proteomes" id="UP000392064">
    <property type="component" value="Chromosome"/>
</dbReference>
<evidence type="ECO:0000256" key="3">
    <source>
        <dbReference type="ARBA" id="ARBA00023163"/>
    </source>
</evidence>
<protein>
    <submittedName>
        <fullName evidence="5">Helix-turn-helix domain-containing protein</fullName>
    </submittedName>
</protein>
<organism evidence="5 6">
    <name type="scientific">Aeromicrobium yanjiei</name>
    <dbReference type="NCBI Taxonomy" id="2662028"/>
    <lineage>
        <taxon>Bacteria</taxon>
        <taxon>Bacillati</taxon>
        <taxon>Actinomycetota</taxon>
        <taxon>Actinomycetes</taxon>
        <taxon>Propionibacteriales</taxon>
        <taxon>Nocardioidaceae</taxon>
        <taxon>Aeromicrobium</taxon>
    </lineage>
</organism>
<dbReference type="InterPro" id="IPR046532">
    <property type="entry name" value="DUF6597"/>
</dbReference>
<evidence type="ECO:0000256" key="2">
    <source>
        <dbReference type="ARBA" id="ARBA00023125"/>
    </source>
</evidence>
<dbReference type="SUPFAM" id="SSF46689">
    <property type="entry name" value="Homeodomain-like"/>
    <property type="match status" value="1"/>
</dbReference>
<dbReference type="PROSITE" id="PS01124">
    <property type="entry name" value="HTH_ARAC_FAMILY_2"/>
    <property type="match status" value="1"/>
</dbReference>
<feature type="domain" description="HTH araC/xylS-type" evidence="4">
    <location>
        <begin position="167"/>
        <end position="267"/>
    </location>
</feature>
<accession>A0A5Q2MM76</accession>
<name>A0A5Q2MM76_9ACTN</name>
<dbReference type="EMBL" id="CP045737">
    <property type="protein sequence ID" value="QGG42276.1"/>
    <property type="molecule type" value="Genomic_DNA"/>
</dbReference>
<keyword evidence="2" id="KW-0238">DNA-binding</keyword>
<dbReference type="SMART" id="SM00342">
    <property type="entry name" value="HTH_ARAC"/>
    <property type="match status" value="1"/>
</dbReference>
<dbReference type="Pfam" id="PF20240">
    <property type="entry name" value="DUF6597"/>
    <property type="match status" value="1"/>
</dbReference>
<evidence type="ECO:0000313" key="6">
    <source>
        <dbReference type="Proteomes" id="UP000392064"/>
    </source>
</evidence>
<dbReference type="GO" id="GO:0043565">
    <property type="term" value="F:sequence-specific DNA binding"/>
    <property type="evidence" value="ECO:0007669"/>
    <property type="project" value="InterPro"/>
</dbReference>
<dbReference type="InterPro" id="IPR050204">
    <property type="entry name" value="AraC_XylS_family_regulators"/>
</dbReference>
<dbReference type="PANTHER" id="PTHR46796:SF15">
    <property type="entry name" value="BLL1074 PROTEIN"/>
    <property type="match status" value="1"/>
</dbReference>
<dbReference type="InterPro" id="IPR009057">
    <property type="entry name" value="Homeodomain-like_sf"/>
</dbReference>
<evidence type="ECO:0000259" key="4">
    <source>
        <dbReference type="PROSITE" id="PS01124"/>
    </source>
</evidence>
<proteinExistence type="predicted"/>
<dbReference type="RefSeq" id="WP_153653793.1">
    <property type="nucleotide sequence ID" value="NZ_CP045737.1"/>
</dbReference>
<dbReference type="Gene3D" id="1.10.10.60">
    <property type="entry name" value="Homeodomain-like"/>
    <property type="match status" value="1"/>
</dbReference>
<evidence type="ECO:0000256" key="1">
    <source>
        <dbReference type="ARBA" id="ARBA00023015"/>
    </source>
</evidence>
<dbReference type="PANTHER" id="PTHR46796">
    <property type="entry name" value="HTH-TYPE TRANSCRIPTIONAL ACTIVATOR RHAS-RELATED"/>
    <property type="match status" value="1"/>
</dbReference>
<evidence type="ECO:0000313" key="5">
    <source>
        <dbReference type="EMBL" id="QGG42276.1"/>
    </source>
</evidence>
<dbReference type="GO" id="GO:0003700">
    <property type="term" value="F:DNA-binding transcription factor activity"/>
    <property type="evidence" value="ECO:0007669"/>
    <property type="project" value="InterPro"/>
</dbReference>
<keyword evidence="1" id="KW-0805">Transcription regulation</keyword>
<reference evidence="5 6" key="1">
    <citation type="submission" date="2019-11" db="EMBL/GenBank/DDBJ databases">
        <authorList>
            <person name="Li J."/>
        </authorList>
    </citation>
    <scope>NUCLEOTIDE SEQUENCE [LARGE SCALE GENOMIC DNA]</scope>
    <source>
        <strain evidence="5 6">MF47</strain>
    </source>
</reference>
<keyword evidence="3" id="KW-0804">Transcription</keyword>
<keyword evidence="6" id="KW-1185">Reference proteome</keyword>
<dbReference type="Pfam" id="PF12833">
    <property type="entry name" value="HTH_18"/>
    <property type="match status" value="1"/>
</dbReference>
<dbReference type="KEGG" id="aef:GEV26_13340"/>
<sequence length="272" mass="29151">MTDPHGRGEAAILRPTAAAQHFSVARVAPSQRWARLVEYVWIARWECPEPYDQQVIPQPCVHVTAETWQGVPRLLVNGITREPFVRTLEGTGHVIGATFRPASFRAVLGADLGVVAGRVVPLGDVVGPDDSAVAADLLGSGASDEEMAATLESHLDACGAQPDPLADELNALVRRAEVDRSITRADRLADLAGVSLRTLQRQFTAYLGIGPKWVVQRFRLLDAAAAAHAGPTDWAALAVDLGFADQSHLTRAFTAVVGTPPRTYERQARSGA</sequence>
<dbReference type="AlphaFoldDB" id="A0A5Q2MM76"/>